<dbReference type="Pfam" id="PF05929">
    <property type="entry name" value="Phage_GPO"/>
    <property type="match status" value="1"/>
</dbReference>
<dbReference type="Proteomes" id="UP000254465">
    <property type="component" value="Unassembled WGS sequence"/>
</dbReference>
<sequence length="299" mass="33108">MKNESKIKTGFICVATSGYSVDGRQITAAELHEMAESYDPELYTANLWLEHRRFMSFGQVLELKAEDQPNGETKLYAVIAPNQHLVSLNAEGQGLFSSVEIMPNFRNTGKAYLFGLGVTNYPASAGTTKLDFFNVNQNGSEFGEFVRIDFAIPTENEEEKIKRGFLGALKEFFVKPAQTNEQTQSDNNNNKEENLMTDEQLAKFGAVIATVVASAFSAKQEPEKPAEPKAEQPKEAPAAENQGVTKEEFNQLLSAYQELEQKFNTLAQEATPIPHGVPVQGKENVYSVNGYNIDLSKGF</sequence>
<organism evidence="2 3">
    <name type="scientific">Avibacterium paragallinarum</name>
    <name type="common">Haemophilus gallinarum</name>
    <dbReference type="NCBI Taxonomy" id="728"/>
    <lineage>
        <taxon>Bacteria</taxon>
        <taxon>Pseudomonadati</taxon>
        <taxon>Pseudomonadota</taxon>
        <taxon>Gammaproteobacteria</taxon>
        <taxon>Pasteurellales</taxon>
        <taxon>Pasteurellaceae</taxon>
        <taxon>Avibacterium</taxon>
    </lineage>
</organism>
<dbReference type="InterPro" id="IPR009228">
    <property type="entry name" value="Capsid_scaffold_GpO"/>
</dbReference>
<proteinExistence type="predicted"/>
<feature type="region of interest" description="Disordered" evidence="1">
    <location>
        <begin position="218"/>
        <end position="243"/>
    </location>
</feature>
<evidence type="ECO:0000313" key="3">
    <source>
        <dbReference type="Proteomes" id="UP000254465"/>
    </source>
</evidence>
<protein>
    <submittedName>
        <fullName evidence="2">Probable capsid scaffold protein</fullName>
    </submittedName>
</protein>
<feature type="compositionally biased region" description="Basic and acidic residues" evidence="1">
    <location>
        <begin position="220"/>
        <end position="234"/>
    </location>
</feature>
<dbReference type="AlphaFoldDB" id="A0A377I477"/>
<dbReference type="EMBL" id="UGHK01000001">
    <property type="protein sequence ID" value="STO70168.1"/>
    <property type="molecule type" value="Genomic_DNA"/>
</dbReference>
<dbReference type="RefSeq" id="WP_017807144.1">
    <property type="nucleotide sequence ID" value="NZ_RQXP01000035.1"/>
</dbReference>
<name>A0A377I477_AVIPA</name>
<accession>A0A377I477</accession>
<evidence type="ECO:0000313" key="2">
    <source>
        <dbReference type="EMBL" id="STO70168.1"/>
    </source>
</evidence>
<evidence type="ECO:0000256" key="1">
    <source>
        <dbReference type="SAM" id="MobiDB-lite"/>
    </source>
</evidence>
<gene>
    <name evidence="2" type="ORF">NCTC11296_00047</name>
</gene>
<reference evidence="2 3" key="1">
    <citation type="submission" date="2018-06" db="EMBL/GenBank/DDBJ databases">
        <authorList>
            <consortium name="Pathogen Informatics"/>
            <person name="Doyle S."/>
        </authorList>
    </citation>
    <scope>NUCLEOTIDE SEQUENCE [LARGE SCALE GENOMIC DNA]</scope>
    <source>
        <strain evidence="2 3">NCTC11296</strain>
    </source>
</reference>